<keyword evidence="1" id="KW-0812">Transmembrane</keyword>
<dbReference type="Proteomes" id="UP000434850">
    <property type="component" value="Unassembled WGS sequence"/>
</dbReference>
<keyword evidence="1" id="KW-0472">Membrane</keyword>
<protein>
    <submittedName>
        <fullName evidence="2">Uncharacterized protein</fullName>
    </submittedName>
</protein>
<proteinExistence type="predicted"/>
<accession>A0A6I4IQ65</accession>
<keyword evidence="3" id="KW-1185">Reference proteome</keyword>
<evidence type="ECO:0000256" key="1">
    <source>
        <dbReference type="SAM" id="Phobius"/>
    </source>
</evidence>
<name>A0A6I4IQ65_9SPHI</name>
<dbReference type="OrthoDB" id="850502at2"/>
<feature type="transmembrane region" description="Helical" evidence="1">
    <location>
        <begin position="91"/>
        <end position="115"/>
    </location>
</feature>
<organism evidence="2 3">
    <name type="scientific">Mucilaginibacter aquatilis</name>
    <dbReference type="NCBI Taxonomy" id="1517760"/>
    <lineage>
        <taxon>Bacteria</taxon>
        <taxon>Pseudomonadati</taxon>
        <taxon>Bacteroidota</taxon>
        <taxon>Sphingobacteriia</taxon>
        <taxon>Sphingobacteriales</taxon>
        <taxon>Sphingobacteriaceae</taxon>
        <taxon>Mucilaginibacter</taxon>
    </lineage>
</organism>
<dbReference type="RefSeq" id="WP_157540344.1">
    <property type="nucleotide sequence ID" value="NZ_WQLA01000002.1"/>
</dbReference>
<dbReference type="AlphaFoldDB" id="A0A6I4IQ65"/>
<gene>
    <name evidence="2" type="ORF">GO816_05435</name>
</gene>
<feature type="transmembrane region" description="Helical" evidence="1">
    <location>
        <begin position="46"/>
        <end position="70"/>
    </location>
</feature>
<sequence length="255" mass="30193">MYPWLTEIVAAILLGALPLLFPYKPTKSDNYLSFADLKHKYQKWEWFGLITLIIFLPLMILAFGQLLQYLMQWEADDNPRINYQLFIDHDLWYIPALFMAVSLIYFPIRIVYSIILTSVEYTEYTLFTNLKHGYDGMKVFRPMAWVAGVIALVMIFFMSDYYIKIWNYKIEVNEFKGTGVKEYNFKQVKKITYVEYTRSGEDGNVLTQDPHYHILFTDGNVWDTAKGLHDNRHQPEIMDFISKRFNVHIDTLATE</sequence>
<evidence type="ECO:0000313" key="2">
    <source>
        <dbReference type="EMBL" id="MVN90564.1"/>
    </source>
</evidence>
<comment type="caution">
    <text evidence="2">The sequence shown here is derived from an EMBL/GenBank/DDBJ whole genome shotgun (WGS) entry which is preliminary data.</text>
</comment>
<evidence type="ECO:0000313" key="3">
    <source>
        <dbReference type="Proteomes" id="UP000434850"/>
    </source>
</evidence>
<feature type="transmembrane region" description="Helical" evidence="1">
    <location>
        <begin position="143"/>
        <end position="163"/>
    </location>
</feature>
<reference evidence="2 3" key="1">
    <citation type="submission" date="2019-12" db="EMBL/GenBank/DDBJ databases">
        <title>Mucilaginibacter sp. HME9299 genome sequencing and assembly.</title>
        <authorList>
            <person name="Kang H."/>
            <person name="Kim H."/>
            <person name="Joh K."/>
        </authorList>
    </citation>
    <scope>NUCLEOTIDE SEQUENCE [LARGE SCALE GENOMIC DNA]</scope>
    <source>
        <strain evidence="2 3">HME9299</strain>
    </source>
</reference>
<dbReference type="EMBL" id="WQLA01000002">
    <property type="protein sequence ID" value="MVN90564.1"/>
    <property type="molecule type" value="Genomic_DNA"/>
</dbReference>
<keyword evidence="1" id="KW-1133">Transmembrane helix</keyword>